<dbReference type="GO" id="GO:0044027">
    <property type="term" value="P:negative regulation of gene expression via chromosomal CpG island methylation"/>
    <property type="evidence" value="ECO:0007669"/>
    <property type="project" value="TreeGrafter"/>
</dbReference>
<accession>A0A250X6E8</accession>
<dbReference type="Gene3D" id="3.40.50.150">
    <property type="entry name" value="Vaccinia Virus protein VP39"/>
    <property type="match status" value="1"/>
</dbReference>
<keyword evidence="4 5" id="KW-0949">S-adenosyl-L-methionine</keyword>
<dbReference type="PANTHER" id="PTHR10629">
    <property type="entry name" value="CYTOSINE-SPECIFIC METHYLTRANSFERASE"/>
    <property type="match status" value="1"/>
</dbReference>
<evidence type="ECO:0000256" key="6">
    <source>
        <dbReference type="RuleBase" id="RU000416"/>
    </source>
</evidence>
<dbReference type="InterPro" id="IPR029063">
    <property type="entry name" value="SAM-dependent_MTases_sf"/>
</dbReference>
<evidence type="ECO:0000256" key="2">
    <source>
        <dbReference type="ARBA" id="ARBA00022603"/>
    </source>
</evidence>
<dbReference type="SUPFAM" id="SSF53335">
    <property type="entry name" value="S-adenosyl-L-methionine-dependent methyltransferases"/>
    <property type="match status" value="1"/>
</dbReference>
<dbReference type="EMBL" id="BEGY01000033">
    <property type="protein sequence ID" value="GAX78499.1"/>
    <property type="molecule type" value="Genomic_DNA"/>
</dbReference>
<proteinExistence type="inferred from homology"/>
<evidence type="ECO:0000256" key="5">
    <source>
        <dbReference type="PROSITE-ProRule" id="PRU01016"/>
    </source>
</evidence>
<dbReference type="InterPro" id="IPR001525">
    <property type="entry name" value="C5_MeTfrase"/>
</dbReference>
<dbReference type="GO" id="GO:0032259">
    <property type="term" value="P:methylation"/>
    <property type="evidence" value="ECO:0007669"/>
    <property type="project" value="UniProtKB-KW"/>
</dbReference>
<evidence type="ECO:0000313" key="8">
    <source>
        <dbReference type="EMBL" id="GAX78499.1"/>
    </source>
</evidence>
<evidence type="ECO:0000313" key="9">
    <source>
        <dbReference type="Proteomes" id="UP000232323"/>
    </source>
</evidence>
<feature type="active site" evidence="5">
    <location>
        <position position="70"/>
    </location>
</feature>
<dbReference type="OrthoDB" id="62853at2759"/>
<dbReference type="PANTHER" id="PTHR10629:SF50">
    <property type="entry name" value="DNA (CYTOSINE-5)-METHYLTRANSFERASE CMT3"/>
    <property type="match status" value="1"/>
</dbReference>
<dbReference type="STRING" id="1157962.A0A250X6E8"/>
<comment type="caution">
    <text evidence="8">The sequence shown here is derived from an EMBL/GenBank/DDBJ whole genome shotgun (WGS) entry which is preliminary data.</text>
</comment>
<dbReference type="InterPro" id="IPR050390">
    <property type="entry name" value="C5-Methyltransferase"/>
</dbReference>
<protein>
    <recommendedName>
        <fullName evidence="1">DNA (cytosine-5-)-methyltransferase</fullName>
        <ecNumber evidence="1">2.1.1.37</ecNumber>
    </recommendedName>
</protein>
<evidence type="ECO:0000256" key="3">
    <source>
        <dbReference type="ARBA" id="ARBA00022679"/>
    </source>
</evidence>
<comment type="similarity">
    <text evidence="5 6">Belongs to the class I-like SAM-binding methyltransferase superfamily. C5-methyltransferase family.</text>
</comment>
<evidence type="ECO:0000256" key="7">
    <source>
        <dbReference type="SAM" id="MobiDB-lite"/>
    </source>
</evidence>
<feature type="region of interest" description="Disordered" evidence="7">
    <location>
        <begin position="555"/>
        <end position="574"/>
    </location>
</feature>
<name>A0A250X6E8_9CHLO</name>
<keyword evidence="2 5" id="KW-0489">Methyltransferase</keyword>
<keyword evidence="3 5" id="KW-0808">Transferase</keyword>
<evidence type="ECO:0000256" key="4">
    <source>
        <dbReference type="ARBA" id="ARBA00022691"/>
    </source>
</evidence>
<reference evidence="8 9" key="1">
    <citation type="submission" date="2017-08" db="EMBL/GenBank/DDBJ databases">
        <title>Acidophilic green algal genome provides insights into adaptation to an acidic environment.</title>
        <authorList>
            <person name="Hirooka S."/>
            <person name="Hirose Y."/>
            <person name="Kanesaki Y."/>
            <person name="Higuchi S."/>
            <person name="Fujiwara T."/>
            <person name="Onuma R."/>
            <person name="Era A."/>
            <person name="Ohbayashi R."/>
            <person name="Uzuka A."/>
            <person name="Nozaki H."/>
            <person name="Yoshikawa H."/>
            <person name="Miyagishima S.Y."/>
        </authorList>
    </citation>
    <scope>NUCLEOTIDE SEQUENCE [LARGE SCALE GENOMIC DNA]</scope>
    <source>
        <strain evidence="8 9">NIES-2499</strain>
    </source>
</reference>
<organism evidence="8 9">
    <name type="scientific">Chlamydomonas eustigma</name>
    <dbReference type="NCBI Taxonomy" id="1157962"/>
    <lineage>
        <taxon>Eukaryota</taxon>
        <taxon>Viridiplantae</taxon>
        <taxon>Chlorophyta</taxon>
        <taxon>core chlorophytes</taxon>
        <taxon>Chlorophyceae</taxon>
        <taxon>CS clade</taxon>
        <taxon>Chlamydomonadales</taxon>
        <taxon>Chlamydomonadaceae</taxon>
        <taxon>Chlamydomonas</taxon>
    </lineage>
</organism>
<dbReference type="GO" id="GO:0005634">
    <property type="term" value="C:nucleus"/>
    <property type="evidence" value="ECO:0007669"/>
    <property type="project" value="TreeGrafter"/>
</dbReference>
<feature type="compositionally biased region" description="Polar residues" evidence="7">
    <location>
        <begin position="735"/>
        <end position="747"/>
    </location>
</feature>
<dbReference type="Proteomes" id="UP000232323">
    <property type="component" value="Unassembled WGS sequence"/>
</dbReference>
<dbReference type="EC" id="2.1.1.37" evidence="1"/>
<dbReference type="GO" id="GO:0003886">
    <property type="term" value="F:DNA (cytosine-5-)-methyltransferase activity"/>
    <property type="evidence" value="ECO:0007669"/>
    <property type="project" value="UniProtKB-EC"/>
</dbReference>
<evidence type="ECO:0000256" key="1">
    <source>
        <dbReference type="ARBA" id="ARBA00011975"/>
    </source>
</evidence>
<keyword evidence="9" id="KW-1185">Reference proteome</keyword>
<dbReference type="PROSITE" id="PS51679">
    <property type="entry name" value="SAM_MT_C5"/>
    <property type="match status" value="1"/>
</dbReference>
<feature type="region of interest" description="Disordered" evidence="7">
    <location>
        <begin position="725"/>
        <end position="747"/>
    </location>
</feature>
<sequence length="806" mass="88145">MKVASLFTGCGGLDLGLEQAGHQIILQCESDPGAQQVLRKQFPGVLLSPDICALQSLPKETELLAAGFPCVDVSRAGLRKGLNGQCSGLVKHVFRLLEQARREERPVPWVLLENVEALLDRNKGQEPAIKYITDNLEQLGYRSWAHRVVVSAGFGLPNRRKRVFVLASMHGDARDVLLAQGRQRCLGSCTKSMPDGSEEGSPCYECYVPPAKSLSGKDLNNTDLEDLSLEDCSLALDLGNARSAPGIDVVPTFTTNNDRMCLVLRTGQLGLLRIEDAERLQGLPEGHTEAAWPVQVPGVQQHRGKSMKDADADVRERARFALIGNAVTVQVAHWLGRRLMQPYLHKYVCAGHDKLMRRSLFSATNMVSLEEWRHLLDTYQSVGGTVVRRTRGSSCSSAEVACNVTTAAAGGGISMFHKLGDDEAADCEDPGDCTVAADDDENDVWHGSSLSLLMRGDYGEGQAEKGVVEPDDIHMLLPRSGSGWRRCQDGDGKGIISAAAATREESSEVTHLQAAAGCRKEGPDVLVVGSVDDMISDDEEAEGEERLRYGGNTEGEERLRYGGNTGSGMSSSSRGWPRAAWFMQGLGRWGVEEVSEVPEKLPFVPLADMVTKVGRAPSAESLNVFLMRLREQGWNLEATIRRMRECGANLDPQIQGVVRLVSMAQDADKLGALVWAKDPCRDVGSWWPAEALDPYNLPTGFTITAQQVQLLKTRERQQFLPPWILEGHQQDRPNKPQTQETQGPSSSVAAIGLKQTPTEEILISTPSGAGDTTAEMPLLLLYRHYPVPLLPLYRHYPVLLSGGRCW</sequence>
<gene>
    <name evidence="8" type="ORF">CEUSTIGMA_g5938.t1</name>
</gene>
<dbReference type="GO" id="GO:0003677">
    <property type="term" value="F:DNA binding"/>
    <property type="evidence" value="ECO:0007669"/>
    <property type="project" value="TreeGrafter"/>
</dbReference>
<dbReference type="Pfam" id="PF00145">
    <property type="entry name" value="DNA_methylase"/>
    <property type="match status" value="1"/>
</dbReference>
<dbReference type="AlphaFoldDB" id="A0A250X6E8"/>
<dbReference type="NCBIfam" id="TIGR00675">
    <property type="entry name" value="dcm"/>
    <property type="match status" value="1"/>
</dbReference>
<dbReference type="PRINTS" id="PR00105">
    <property type="entry name" value="C5METTRFRASE"/>
</dbReference>